<evidence type="ECO:0000256" key="12">
    <source>
        <dbReference type="ARBA" id="ARBA00022989"/>
    </source>
</evidence>
<reference evidence="21 22" key="1">
    <citation type="submission" date="2019-03" db="EMBL/GenBank/DDBJ databases">
        <authorList>
            <person name="Gaulin E."/>
            <person name="Dumas B."/>
        </authorList>
    </citation>
    <scope>NUCLEOTIDE SEQUENCE [LARGE SCALE GENOMIC DNA]</scope>
    <source>
        <strain evidence="21">CBS 568.67</strain>
    </source>
</reference>
<keyword evidence="8" id="KW-0808">Transferase</keyword>
<comment type="catalytic activity">
    <reaction evidence="15">
        <text>a di-trans,poly-cis-dolichyl diphosphooligosaccharide + L-asparaginyl-[protein] = N(4)-(oligosaccharide-(1-&gt;4)-N-acetyl-beta-D-glucosaminyl-(1-&gt;4)-N-acetyl-beta-D-glucosaminyl)-L-asparaginyl-[protein] + a di-trans,poly-cis-dolichyl diphosphate + H(+)</text>
        <dbReference type="Rhea" id="RHEA:22980"/>
        <dbReference type="Rhea" id="RHEA-COMP:12804"/>
        <dbReference type="Rhea" id="RHEA-COMP:12805"/>
        <dbReference type="Rhea" id="RHEA-COMP:19506"/>
        <dbReference type="Rhea" id="RHEA-COMP:19509"/>
        <dbReference type="ChEBI" id="CHEBI:15378"/>
        <dbReference type="ChEBI" id="CHEBI:50347"/>
        <dbReference type="ChEBI" id="CHEBI:57497"/>
        <dbReference type="ChEBI" id="CHEBI:57570"/>
        <dbReference type="ChEBI" id="CHEBI:132529"/>
        <dbReference type="EC" id="2.4.99.18"/>
    </reaction>
</comment>
<dbReference type="AlphaFoldDB" id="A0A485KAB8"/>
<evidence type="ECO:0000259" key="18">
    <source>
        <dbReference type="Pfam" id="PF02516"/>
    </source>
</evidence>
<evidence type="ECO:0000256" key="3">
    <source>
        <dbReference type="ARBA" id="ARBA00004127"/>
    </source>
</evidence>
<keyword evidence="13 17" id="KW-0472">Membrane</keyword>
<evidence type="ECO:0000256" key="15">
    <source>
        <dbReference type="ARBA" id="ARBA00048829"/>
    </source>
</evidence>
<dbReference type="InterPro" id="IPR048999">
    <property type="entry name" value="STT3-PglB_core"/>
</dbReference>
<evidence type="ECO:0000256" key="1">
    <source>
        <dbReference type="ARBA" id="ARBA00001936"/>
    </source>
</evidence>
<dbReference type="InterPro" id="IPR003674">
    <property type="entry name" value="Oligo_trans_STT3"/>
</dbReference>
<feature type="transmembrane region" description="Helical" evidence="17">
    <location>
        <begin position="198"/>
        <end position="231"/>
    </location>
</feature>
<organism evidence="21 22">
    <name type="scientific">Aphanomyces stellatus</name>
    <dbReference type="NCBI Taxonomy" id="120398"/>
    <lineage>
        <taxon>Eukaryota</taxon>
        <taxon>Sar</taxon>
        <taxon>Stramenopiles</taxon>
        <taxon>Oomycota</taxon>
        <taxon>Saprolegniomycetes</taxon>
        <taxon>Saprolegniales</taxon>
        <taxon>Verrucalvaceae</taxon>
        <taxon>Aphanomyces</taxon>
    </lineage>
</organism>
<dbReference type="PANTHER" id="PTHR13872:SF1">
    <property type="entry name" value="DOLICHYL-DIPHOSPHOOLIGOSACCHARIDE--PROTEIN GLYCOSYLTRANSFERASE SUBUNIT STT3B"/>
    <property type="match status" value="1"/>
</dbReference>
<feature type="transmembrane region" description="Helical" evidence="17">
    <location>
        <begin position="169"/>
        <end position="186"/>
    </location>
</feature>
<keyword evidence="10" id="KW-0479">Metal-binding</keyword>
<dbReference type="UniPathway" id="UPA00378"/>
<evidence type="ECO:0000256" key="17">
    <source>
        <dbReference type="SAM" id="Phobius"/>
    </source>
</evidence>
<reference evidence="20" key="2">
    <citation type="submission" date="2019-06" db="EMBL/GenBank/DDBJ databases">
        <title>Genomics analysis of Aphanomyces spp. identifies a new class of oomycete effector associated with host adaptation.</title>
        <authorList>
            <person name="Gaulin E."/>
        </authorList>
    </citation>
    <scope>NUCLEOTIDE SEQUENCE</scope>
    <source>
        <strain evidence="20">CBS 578.67</strain>
    </source>
</reference>
<name>A0A485KAB8_9STRA</name>
<evidence type="ECO:0000256" key="5">
    <source>
        <dbReference type="ARBA" id="ARBA00010810"/>
    </source>
</evidence>
<dbReference type="EC" id="2.4.99.18" evidence="6"/>
<keyword evidence="22" id="KW-1185">Reference proteome</keyword>
<evidence type="ECO:0000256" key="7">
    <source>
        <dbReference type="ARBA" id="ARBA00022676"/>
    </source>
</evidence>
<keyword evidence="11" id="KW-0460">Magnesium</keyword>
<proteinExistence type="inferred from homology"/>
<feature type="region of interest" description="Disordered" evidence="16">
    <location>
        <begin position="472"/>
        <end position="499"/>
    </location>
</feature>
<evidence type="ECO:0000256" key="8">
    <source>
        <dbReference type="ARBA" id="ARBA00022679"/>
    </source>
</evidence>
<feature type="transmembrane region" description="Helical" evidence="17">
    <location>
        <begin position="238"/>
        <end position="258"/>
    </location>
</feature>
<evidence type="ECO:0000256" key="4">
    <source>
        <dbReference type="ARBA" id="ARBA00004922"/>
    </source>
</evidence>
<feature type="transmembrane region" description="Helical" evidence="17">
    <location>
        <begin position="112"/>
        <end position="133"/>
    </location>
</feature>
<sequence>MGVLGVVGTVIGATVTVAALVVISYMAAEQRMDAIRKFGMVIHEFDPWFNFRAAQYLADNGYERFFKWYDYMSWYPLGRPVGTTIYPGMQIVSVTIWEVLNHFGIPMSLNDVCCLTPVWGGVFATLTLSALTYICTGRVTAALVGGWVMSIIPAHLMRSVGGGYDNESVAVSCLLLTFFFWCASLYSNDNTKANPIGILTGLAYIGMAATWGGYIYVLNMIGLHAFILVLLGRYSDKLYWSYSLWYVIGTLGAMQVPVIGKAPLRSLEQLAPLLVFFGMQGLKVCHHPLFLKTFFRIDAAKATRANMLVVYGTVGAVGLAILAGVVQVLWPTGYFGPLSSRIRGLFVQHTRTGNPLVDSVAEHQPVKNDAFWQFLHLTCYTAPVGLAIIVGQSILRPLISGTNARSDPLTFLVVYSGVTYFFSTKMNRLMLLMGGPASILTGVVGGYAVDFVLAEAADLIQAIVGGDSAAAAGATDQPKEDESKKAKKGDKKKEAKKATADDTSSALTKTYNTGVAKLLRKVVATVVVVVSYKYIQEFYDYTQMMKAPLSGPSITFEAQLRSGEKIIVDDYREGYLWLKDNTPQDARVMAWWDYGYQITGIGNRTTIADGNTWNHEHIALLGRCLTSPEKRAHNIIKHLADYVLIWAGGGGDDLAKSPHLARIGNSVFEDICPGDPLCSNFGFYSQGNPTPMMKKSLLYRLHQHGINAQVNVDPNRFRPVFQSKYGLLRIFQVVGVSEESKKWIADPANRICDAPGSWYCTGQYPPAISDTLAKRKSFKQVEDFNVGMDEKAKKYHEEYLNRMNGKGGSSAPAPTPAADDEEEELPPTKLVGCYGTELSFEDKKYIGGQSGAFFGHAVFHAVEEKAKYFAIARGDQDGHSFVFNKLLKNKGKWTDSKDCERPCLDDGSKACGCIDGACTEPKMDGEEHNRRWVVYEVLPKKK</sequence>
<dbReference type="OrthoDB" id="10261066at2759"/>
<evidence type="ECO:0000256" key="14">
    <source>
        <dbReference type="ARBA" id="ARBA00023211"/>
    </source>
</evidence>
<dbReference type="FunFam" id="3.40.50.12610:FF:000003">
    <property type="entry name" value="Oligosaccharyl transferase-like protein"/>
    <property type="match status" value="1"/>
</dbReference>
<evidence type="ECO:0000259" key="19">
    <source>
        <dbReference type="Pfam" id="PF21436"/>
    </source>
</evidence>
<comment type="subcellular location">
    <subcellularLocation>
        <location evidence="3">Endomembrane system</location>
        <topology evidence="3">Multi-pass membrane protein</topology>
    </subcellularLocation>
</comment>
<feature type="transmembrane region" description="Helical" evidence="17">
    <location>
        <begin position="6"/>
        <end position="28"/>
    </location>
</feature>
<dbReference type="Proteomes" id="UP000332933">
    <property type="component" value="Unassembled WGS sequence"/>
</dbReference>
<evidence type="ECO:0000256" key="16">
    <source>
        <dbReference type="SAM" id="MobiDB-lite"/>
    </source>
</evidence>
<evidence type="ECO:0000313" key="22">
    <source>
        <dbReference type="Proteomes" id="UP000332933"/>
    </source>
</evidence>
<evidence type="ECO:0000256" key="9">
    <source>
        <dbReference type="ARBA" id="ARBA00022692"/>
    </source>
</evidence>
<dbReference type="GO" id="GO:0016020">
    <property type="term" value="C:membrane"/>
    <property type="evidence" value="ECO:0007669"/>
    <property type="project" value="InterPro"/>
</dbReference>
<dbReference type="GO" id="GO:0004579">
    <property type="term" value="F:dolichyl-diphosphooligosaccharide-protein glycotransferase activity"/>
    <property type="evidence" value="ECO:0007669"/>
    <property type="project" value="UniProtKB-EC"/>
</dbReference>
<evidence type="ECO:0000313" key="20">
    <source>
        <dbReference type="EMBL" id="KAF0714662.1"/>
    </source>
</evidence>
<dbReference type="PANTHER" id="PTHR13872">
    <property type="entry name" value="DOLICHYL-DIPHOSPHOOLIGOSACCHARIDE--PROTEIN GLYCOSYLTRANSFERASE SUBUNIT"/>
    <property type="match status" value="1"/>
</dbReference>
<evidence type="ECO:0000256" key="2">
    <source>
        <dbReference type="ARBA" id="ARBA00001946"/>
    </source>
</evidence>
<accession>A0A485KAB8</accession>
<comment type="similarity">
    <text evidence="5">Belongs to the STT3 family.</text>
</comment>
<feature type="transmembrane region" description="Helical" evidence="17">
    <location>
        <begin position="307"/>
        <end position="330"/>
    </location>
</feature>
<keyword evidence="9 17" id="KW-0812">Transmembrane</keyword>
<evidence type="ECO:0000256" key="13">
    <source>
        <dbReference type="ARBA" id="ARBA00023136"/>
    </source>
</evidence>
<dbReference type="Pfam" id="PF02516">
    <property type="entry name" value="STT3"/>
    <property type="match status" value="1"/>
</dbReference>
<comment type="pathway">
    <text evidence="4">Protein modification; protein glycosylation.</text>
</comment>
<protein>
    <recommendedName>
        <fullName evidence="6">dolichyl-diphosphooligosaccharide--protein glycotransferase</fullName>
        <ecNumber evidence="6">2.4.99.18</ecNumber>
    </recommendedName>
</protein>
<dbReference type="EMBL" id="CAADRA010000737">
    <property type="protein sequence ID" value="VFT80913.1"/>
    <property type="molecule type" value="Genomic_DNA"/>
</dbReference>
<feature type="domain" description="STT3/PglB/AglB core" evidence="19">
    <location>
        <begin position="587"/>
        <end position="642"/>
    </location>
</feature>
<feature type="transmembrane region" description="Helical" evidence="17">
    <location>
        <begin position="270"/>
        <end position="295"/>
    </location>
</feature>
<feature type="transmembrane region" description="Helical" evidence="17">
    <location>
        <begin position="139"/>
        <end position="157"/>
    </location>
</feature>
<dbReference type="Pfam" id="PF21436">
    <property type="entry name" value="STT3-PglB_core"/>
    <property type="match status" value="1"/>
</dbReference>
<feature type="domain" description="Oligosaccharyl transferase STT3 N-terminal" evidence="18">
    <location>
        <begin position="17"/>
        <end position="394"/>
    </location>
</feature>
<evidence type="ECO:0000256" key="10">
    <source>
        <dbReference type="ARBA" id="ARBA00022723"/>
    </source>
</evidence>
<evidence type="ECO:0000256" key="6">
    <source>
        <dbReference type="ARBA" id="ARBA00012605"/>
    </source>
</evidence>
<comment type="cofactor">
    <cofactor evidence="2">
        <name>Mg(2+)</name>
        <dbReference type="ChEBI" id="CHEBI:18420"/>
    </cofactor>
</comment>
<keyword evidence="12 17" id="KW-1133">Transmembrane helix</keyword>
<evidence type="ECO:0000313" key="21">
    <source>
        <dbReference type="EMBL" id="VFT80913.1"/>
    </source>
</evidence>
<gene>
    <name evidence="21" type="primary">Aste57867_3762</name>
    <name evidence="20" type="ORF">As57867_003751</name>
    <name evidence="21" type="ORF">ASTE57867_3762</name>
</gene>
<evidence type="ECO:0000256" key="11">
    <source>
        <dbReference type="ARBA" id="ARBA00022842"/>
    </source>
</evidence>
<dbReference type="Gene3D" id="3.40.50.12610">
    <property type="match status" value="1"/>
</dbReference>
<comment type="cofactor">
    <cofactor evidence="1">
        <name>Mn(2+)</name>
        <dbReference type="ChEBI" id="CHEBI:29035"/>
    </cofactor>
</comment>
<feature type="transmembrane region" description="Helical" evidence="17">
    <location>
        <begin position="429"/>
        <end position="449"/>
    </location>
</feature>
<keyword evidence="7" id="KW-0328">Glycosyltransferase</keyword>
<feature type="transmembrane region" description="Helical" evidence="17">
    <location>
        <begin position="374"/>
        <end position="395"/>
    </location>
</feature>
<dbReference type="InterPro" id="IPR048307">
    <property type="entry name" value="STT3_N"/>
</dbReference>
<dbReference type="GO" id="GO:0012505">
    <property type="term" value="C:endomembrane system"/>
    <property type="evidence" value="ECO:0007669"/>
    <property type="project" value="UniProtKB-SubCell"/>
</dbReference>
<feature type="region of interest" description="Disordered" evidence="16">
    <location>
        <begin position="803"/>
        <end position="825"/>
    </location>
</feature>
<dbReference type="GO" id="GO:0046872">
    <property type="term" value="F:metal ion binding"/>
    <property type="evidence" value="ECO:0007669"/>
    <property type="project" value="UniProtKB-KW"/>
</dbReference>
<keyword evidence="14" id="KW-0464">Manganese</keyword>
<dbReference type="EMBL" id="VJMH01000737">
    <property type="protein sequence ID" value="KAF0714662.1"/>
    <property type="molecule type" value="Genomic_DNA"/>
</dbReference>